<dbReference type="InterPro" id="IPR004724">
    <property type="entry name" value="ENaC_chordates"/>
</dbReference>
<dbReference type="Gene3D" id="2.60.470.10">
    <property type="entry name" value="Acid-sensing ion channels like domains"/>
    <property type="match status" value="1"/>
</dbReference>
<dbReference type="PANTHER" id="PTHR11690">
    <property type="entry name" value="AMILORIDE-SENSITIVE SODIUM CHANNEL-RELATED"/>
    <property type="match status" value="1"/>
</dbReference>
<evidence type="ECO:0000256" key="10">
    <source>
        <dbReference type="ARBA" id="ARBA00023201"/>
    </source>
</evidence>
<evidence type="ECO:0000313" key="14">
    <source>
        <dbReference type="Ensembl" id="ENSLLEP00000013886.1"/>
    </source>
</evidence>
<accession>A0A8C5MIX7</accession>
<evidence type="ECO:0000256" key="12">
    <source>
        <dbReference type="ARBA" id="ARBA00036239"/>
    </source>
</evidence>
<dbReference type="GO" id="GO:0015280">
    <property type="term" value="F:ligand-gated sodium channel activity"/>
    <property type="evidence" value="ECO:0007669"/>
    <property type="project" value="InterPro"/>
</dbReference>
<dbReference type="PROSITE" id="PS01206">
    <property type="entry name" value="ASC"/>
    <property type="match status" value="1"/>
</dbReference>
<evidence type="ECO:0000256" key="13">
    <source>
        <dbReference type="SAM" id="Phobius"/>
    </source>
</evidence>
<name>A0A8C5MIX7_9ANUR</name>
<dbReference type="Proteomes" id="UP000694569">
    <property type="component" value="Unplaced"/>
</dbReference>
<keyword evidence="2" id="KW-0813">Transport</keyword>
<evidence type="ECO:0000256" key="11">
    <source>
        <dbReference type="ARBA" id="ARBA00023303"/>
    </source>
</evidence>
<evidence type="ECO:0000256" key="2">
    <source>
        <dbReference type="ARBA" id="ARBA00022448"/>
    </source>
</evidence>
<dbReference type="GeneTree" id="ENSGT00940000162685"/>
<dbReference type="AlphaFoldDB" id="A0A8C5MIX7"/>
<protein>
    <submittedName>
        <fullName evidence="14">Sodium channel epithelial 1 subunit delta</fullName>
    </submittedName>
</protein>
<keyword evidence="7" id="KW-0915">Sodium</keyword>
<dbReference type="GO" id="GO:0005886">
    <property type="term" value="C:plasma membrane"/>
    <property type="evidence" value="ECO:0007669"/>
    <property type="project" value="UniProtKB-SubCell"/>
</dbReference>
<gene>
    <name evidence="14" type="primary">SCNN1D</name>
</gene>
<dbReference type="Gene3D" id="1.10.287.770">
    <property type="entry name" value="YojJ-like"/>
    <property type="match status" value="1"/>
</dbReference>
<dbReference type="NCBIfam" id="TIGR00859">
    <property type="entry name" value="ENaC"/>
    <property type="match status" value="1"/>
</dbReference>
<dbReference type="Ensembl" id="ENSLLET00000014426.1">
    <property type="protein sequence ID" value="ENSLLEP00000013886.1"/>
    <property type="gene ID" value="ENSLLEG00000008796.1"/>
</dbReference>
<sequence>MESSSTKKKEGLIEFYDSFSDMFEFFSSNTTIHGTIRLTCSKQNKMKTTFWVLLFLVTFGMMYWQFGLMTNQYWSYPTSTTLSVQSNLNNFPAVTICNLNPFRFDQVNGYINQLDRIAQQTIYTLFKYNASFATTDDEDVLNLDDIMNDTIDNPIFYFNNTIVLENLKEEASNPAQRLGFKLCNSAGSDCYYKSFWSGVDALHEWYKFHFMNIMWNIPPLLNVTNDTIMQNFILECTYSGFACNESDYIHFHHPIYGNCFTLNSRGENSKWSSVLPGKQYGLNMIVKTDQNDNMPLLSTTAGARVMVHSPLQPPLLEHEGFDIWPGRETSINIALEEVTRLGGAYSNCTDGEGLKFDLLYNTSYTLQACLHSCFQYQMIELCGCGYYFFPIPSTAQYCNYNMYPGWGYCFYKLYDKLLDRTLSCFKDCPKQCHETMYHLTAGTAKWPAPESKNWVIPVLYKRGGYNRTSDRSDVAKINVYFKEKSLKSFDDVPAMPVTLFLSNMGSQWSLWFGSSVLSVVEMAELVFDVAVMSAFFAYGWAKKRMH</sequence>
<keyword evidence="9 13" id="KW-0472">Membrane</keyword>
<keyword evidence="5 13" id="KW-0812">Transmembrane</keyword>
<keyword evidence="15" id="KW-1185">Reference proteome</keyword>
<evidence type="ECO:0000256" key="6">
    <source>
        <dbReference type="ARBA" id="ARBA00022989"/>
    </source>
</evidence>
<comment type="catalytic activity">
    <reaction evidence="12">
        <text>Na(+)(in) = Na(+)(out)</text>
        <dbReference type="Rhea" id="RHEA:34963"/>
        <dbReference type="ChEBI" id="CHEBI:29101"/>
    </reaction>
</comment>
<keyword evidence="8" id="KW-0406">Ion transport</keyword>
<keyword evidence="11" id="KW-0407">Ion channel</keyword>
<organism evidence="14 15">
    <name type="scientific">Leptobrachium leishanense</name>
    <name type="common">Leishan spiny toad</name>
    <dbReference type="NCBI Taxonomy" id="445787"/>
    <lineage>
        <taxon>Eukaryota</taxon>
        <taxon>Metazoa</taxon>
        <taxon>Chordata</taxon>
        <taxon>Craniata</taxon>
        <taxon>Vertebrata</taxon>
        <taxon>Euteleostomi</taxon>
        <taxon>Amphibia</taxon>
        <taxon>Batrachia</taxon>
        <taxon>Anura</taxon>
        <taxon>Pelobatoidea</taxon>
        <taxon>Megophryidae</taxon>
        <taxon>Leptobrachium</taxon>
    </lineage>
</organism>
<comment type="subcellular location">
    <subcellularLocation>
        <location evidence="1">Cell membrane</location>
        <topology evidence="1">Multi-pass membrane protein</topology>
    </subcellularLocation>
</comment>
<reference evidence="14" key="2">
    <citation type="submission" date="2025-09" db="UniProtKB">
        <authorList>
            <consortium name="Ensembl"/>
        </authorList>
    </citation>
    <scope>IDENTIFICATION</scope>
</reference>
<evidence type="ECO:0000313" key="15">
    <source>
        <dbReference type="Proteomes" id="UP000694569"/>
    </source>
</evidence>
<proteinExistence type="predicted"/>
<evidence type="ECO:0000256" key="5">
    <source>
        <dbReference type="ARBA" id="ARBA00022692"/>
    </source>
</evidence>
<dbReference type="InterPro" id="IPR020903">
    <property type="entry name" value="ENaC_CS"/>
</dbReference>
<reference evidence="14" key="1">
    <citation type="submission" date="2025-08" db="UniProtKB">
        <authorList>
            <consortium name="Ensembl"/>
        </authorList>
    </citation>
    <scope>IDENTIFICATION</scope>
</reference>
<keyword evidence="4" id="KW-1003">Cell membrane</keyword>
<dbReference type="OrthoDB" id="6238402at2759"/>
<keyword evidence="3" id="KW-0894">Sodium channel</keyword>
<dbReference type="InterPro" id="IPR001873">
    <property type="entry name" value="ENaC"/>
</dbReference>
<feature type="transmembrane region" description="Helical" evidence="13">
    <location>
        <begin position="48"/>
        <end position="66"/>
    </location>
</feature>
<keyword evidence="6 13" id="KW-1133">Transmembrane helix</keyword>
<evidence type="ECO:0000256" key="8">
    <source>
        <dbReference type="ARBA" id="ARBA00023065"/>
    </source>
</evidence>
<evidence type="ECO:0000256" key="7">
    <source>
        <dbReference type="ARBA" id="ARBA00023053"/>
    </source>
</evidence>
<evidence type="ECO:0000256" key="4">
    <source>
        <dbReference type="ARBA" id="ARBA00022475"/>
    </source>
</evidence>
<dbReference type="PANTHER" id="PTHR11690:SF132">
    <property type="entry name" value="AMILORIDE-SENSITIVE SODIUM CHANNEL SUBUNIT DELTA"/>
    <property type="match status" value="1"/>
</dbReference>
<evidence type="ECO:0000256" key="1">
    <source>
        <dbReference type="ARBA" id="ARBA00004651"/>
    </source>
</evidence>
<keyword evidence="10" id="KW-0739">Sodium transport</keyword>
<evidence type="ECO:0000256" key="3">
    <source>
        <dbReference type="ARBA" id="ARBA00022461"/>
    </source>
</evidence>
<dbReference type="Pfam" id="PF00858">
    <property type="entry name" value="ASC"/>
    <property type="match status" value="1"/>
</dbReference>
<evidence type="ECO:0000256" key="9">
    <source>
        <dbReference type="ARBA" id="ARBA00023136"/>
    </source>
</evidence>
<dbReference type="PRINTS" id="PR01078">
    <property type="entry name" value="AMINACHANNEL"/>
</dbReference>